<dbReference type="EMBL" id="JACXVP010000002">
    <property type="protein sequence ID" value="KAG5621253.1"/>
    <property type="molecule type" value="Genomic_DNA"/>
</dbReference>
<evidence type="ECO:0000313" key="1">
    <source>
        <dbReference type="EMBL" id="KAG5621253.1"/>
    </source>
</evidence>
<evidence type="ECO:0000313" key="2">
    <source>
        <dbReference type="Proteomes" id="UP000824120"/>
    </source>
</evidence>
<dbReference type="PANTHER" id="PTHR46405">
    <property type="entry name" value="OS05G0141500 PROTEIN"/>
    <property type="match status" value="1"/>
</dbReference>
<reference evidence="1 2" key="1">
    <citation type="submission" date="2020-09" db="EMBL/GenBank/DDBJ databases">
        <title>De no assembly of potato wild relative species, Solanum commersonii.</title>
        <authorList>
            <person name="Cho K."/>
        </authorList>
    </citation>
    <scope>NUCLEOTIDE SEQUENCE [LARGE SCALE GENOMIC DNA]</scope>
    <source>
        <strain evidence="1">LZ3.2</strain>
        <tissue evidence="1">Leaf</tissue>
    </source>
</reference>
<dbReference type="InterPro" id="IPR046934">
    <property type="entry name" value="PIR2-like"/>
</dbReference>
<protein>
    <submittedName>
        <fullName evidence="1">Uncharacterized protein</fullName>
    </submittedName>
</protein>
<dbReference type="Proteomes" id="UP000824120">
    <property type="component" value="Chromosome 2"/>
</dbReference>
<sequence length="109" mass="12160">MIDDKISNDVNEKSAVGGCAQFDYEQEVETPLDIDWEDTIATQLLELLTQNSIAKGGYSEEIDERVILRSGLYYGSRDVVSNVIDGALALLSRKKTFDISRPGRFIKLS</sequence>
<dbReference type="OrthoDB" id="774873at2759"/>
<name>A0A9J6A9G0_SOLCO</name>
<dbReference type="PANTHER" id="PTHR46405:SF9">
    <property type="entry name" value="E3 UBIQUITIN-PROTEIN LIGASE RF298"/>
    <property type="match status" value="1"/>
</dbReference>
<dbReference type="AlphaFoldDB" id="A0A9J6A9G0"/>
<keyword evidence="2" id="KW-1185">Reference proteome</keyword>
<proteinExistence type="predicted"/>
<gene>
    <name evidence="1" type="ORF">H5410_006471</name>
</gene>
<organism evidence="1 2">
    <name type="scientific">Solanum commersonii</name>
    <name type="common">Commerson's wild potato</name>
    <name type="synonym">Commerson's nightshade</name>
    <dbReference type="NCBI Taxonomy" id="4109"/>
    <lineage>
        <taxon>Eukaryota</taxon>
        <taxon>Viridiplantae</taxon>
        <taxon>Streptophyta</taxon>
        <taxon>Embryophyta</taxon>
        <taxon>Tracheophyta</taxon>
        <taxon>Spermatophyta</taxon>
        <taxon>Magnoliopsida</taxon>
        <taxon>eudicotyledons</taxon>
        <taxon>Gunneridae</taxon>
        <taxon>Pentapetalae</taxon>
        <taxon>asterids</taxon>
        <taxon>lamiids</taxon>
        <taxon>Solanales</taxon>
        <taxon>Solanaceae</taxon>
        <taxon>Solanoideae</taxon>
        <taxon>Solaneae</taxon>
        <taxon>Solanum</taxon>
    </lineage>
</organism>
<comment type="caution">
    <text evidence="1">The sequence shown here is derived from an EMBL/GenBank/DDBJ whole genome shotgun (WGS) entry which is preliminary data.</text>
</comment>
<accession>A0A9J6A9G0</accession>